<dbReference type="InterPro" id="IPR053761">
    <property type="entry name" value="Leguminous_Lectin_Domain_sf"/>
</dbReference>
<dbReference type="Gene3D" id="2.60.40.4220">
    <property type="match status" value="1"/>
</dbReference>
<feature type="domain" description="Legume lectin" evidence="2">
    <location>
        <begin position="2"/>
        <end position="54"/>
    </location>
</feature>
<dbReference type="EMBL" id="JBBPBN010000265">
    <property type="protein sequence ID" value="KAK8491068.1"/>
    <property type="molecule type" value="Genomic_DNA"/>
</dbReference>
<dbReference type="Pfam" id="PF00139">
    <property type="entry name" value="Lectin_legB"/>
    <property type="match status" value="1"/>
</dbReference>
<protein>
    <recommendedName>
        <fullName evidence="2">Legume lectin domain-containing protein</fullName>
    </recommendedName>
</protein>
<gene>
    <name evidence="3" type="ORF">V6N11_047112</name>
</gene>
<proteinExistence type="predicted"/>
<evidence type="ECO:0000256" key="1">
    <source>
        <dbReference type="ARBA" id="ARBA00022734"/>
    </source>
</evidence>
<evidence type="ECO:0000313" key="3">
    <source>
        <dbReference type="EMBL" id="KAK8491068.1"/>
    </source>
</evidence>
<evidence type="ECO:0000313" key="4">
    <source>
        <dbReference type="Proteomes" id="UP001396334"/>
    </source>
</evidence>
<name>A0ABR2AD28_9ROSI</name>
<evidence type="ECO:0000259" key="2">
    <source>
        <dbReference type="Pfam" id="PF00139"/>
    </source>
</evidence>
<dbReference type="SUPFAM" id="SSF49899">
    <property type="entry name" value="Concanavalin A-like lectins/glucanases"/>
    <property type="match status" value="1"/>
</dbReference>
<reference evidence="3 4" key="1">
    <citation type="journal article" date="2024" name="G3 (Bethesda)">
        <title>Genome assembly of Hibiscus sabdariffa L. provides insights into metabolisms of medicinal natural products.</title>
        <authorList>
            <person name="Kim T."/>
        </authorList>
    </citation>
    <scope>NUCLEOTIDE SEQUENCE [LARGE SCALE GENOMIC DNA]</scope>
    <source>
        <strain evidence="3">TK-2024</strain>
        <tissue evidence="3">Old leaves</tissue>
    </source>
</reference>
<organism evidence="3 4">
    <name type="scientific">Hibiscus sabdariffa</name>
    <name type="common">roselle</name>
    <dbReference type="NCBI Taxonomy" id="183260"/>
    <lineage>
        <taxon>Eukaryota</taxon>
        <taxon>Viridiplantae</taxon>
        <taxon>Streptophyta</taxon>
        <taxon>Embryophyta</taxon>
        <taxon>Tracheophyta</taxon>
        <taxon>Spermatophyta</taxon>
        <taxon>Magnoliopsida</taxon>
        <taxon>eudicotyledons</taxon>
        <taxon>Gunneridae</taxon>
        <taxon>Pentapetalae</taxon>
        <taxon>rosids</taxon>
        <taxon>malvids</taxon>
        <taxon>Malvales</taxon>
        <taxon>Malvaceae</taxon>
        <taxon>Malvoideae</taxon>
        <taxon>Hibiscus</taxon>
    </lineage>
</organism>
<keyword evidence="4" id="KW-1185">Reference proteome</keyword>
<dbReference type="InterPro" id="IPR013320">
    <property type="entry name" value="ConA-like_dom_sf"/>
</dbReference>
<sequence>MFLGIEIDARKDEKVGDFNANHVGIDVGSLEPVEVCNLSSLNLVLNNGEPLKSWDIILAMFIYGDLGLVSRHTVFSVESQVSPEKFRYEKSM</sequence>
<comment type="caution">
    <text evidence="3">The sequence shown here is derived from an EMBL/GenBank/DDBJ whole genome shotgun (WGS) entry which is preliminary data.</text>
</comment>
<accession>A0ABR2AD28</accession>
<dbReference type="Proteomes" id="UP001396334">
    <property type="component" value="Unassembled WGS sequence"/>
</dbReference>
<keyword evidence="1" id="KW-0430">Lectin</keyword>
<dbReference type="InterPro" id="IPR001220">
    <property type="entry name" value="Legume_lectin_dom"/>
</dbReference>